<dbReference type="Gene3D" id="3.40.50.2020">
    <property type="match status" value="1"/>
</dbReference>
<evidence type="ECO:0000259" key="1">
    <source>
        <dbReference type="Pfam" id="PF00156"/>
    </source>
</evidence>
<feature type="domain" description="Phosphoribosyltransferase" evidence="1">
    <location>
        <begin position="8"/>
        <end position="191"/>
    </location>
</feature>
<dbReference type="GO" id="GO:0016757">
    <property type="term" value="F:glycosyltransferase activity"/>
    <property type="evidence" value="ECO:0007669"/>
    <property type="project" value="UniProtKB-KW"/>
</dbReference>
<reference evidence="3" key="1">
    <citation type="journal article" date="2019" name="Int. J. Syst. Evol. Microbiol.">
        <title>The Global Catalogue of Microorganisms (GCM) 10K type strain sequencing project: providing services to taxonomists for standard genome sequencing and annotation.</title>
        <authorList>
            <consortium name="The Broad Institute Genomics Platform"/>
            <consortium name="The Broad Institute Genome Sequencing Center for Infectious Disease"/>
            <person name="Wu L."/>
            <person name="Ma J."/>
        </authorList>
    </citation>
    <scope>NUCLEOTIDE SEQUENCE [LARGE SCALE GENOMIC DNA]</scope>
    <source>
        <strain evidence="3">JCM 31202</strain>
    </source>
</reference>
<keyword evidence="3" id="KW-1185">Reference proteome</keyword>
<gene>
    <name evidence="2" type="ORF">ACFQ11_02035</name>
</gene>
<accession>A0ABW3EIM4</accession>
<organism evidence="2 3">
    <name type="scientific">Actinomadura sediminis</name>
    <dbReference type="NCBI Taxonomy" id="1038904"/>
    <lineage>
        <taxon>Bacteria</taxon>
        <taxon>Bacillati</taxon>
        <taxon>Actinomycetota</taxon>
        <taxon>Actinomycetes</taxon>
        <taxon>Streptosporangiales</taxon>
        <taxon>Thermomonosporaceae</taxon>
        <taxon>Actinomadura</taxon>
    </lineage>
</organism>
<dbReference type="InterPro" id="IPR000836">
    <property type="entry name" value="PRTase_dom"/>
</dbReference>
<dbReference type="SUPFAM" id="SSF53271">
    <property type="entry name" value="PRTase-like"/>
    <property type="match status" value="1"/>
</dbReference>
<dbReference type="Pfam" id="PF00156">
    <property type="entry name" value="Pribosyltran"/>
    <property type="match status" value="1"/>
</dbReference>
<evidence type="ECO:0000313" key="2">
    <source>
        <dbReference type="EMBL" id="MFD0899167.1"/>
    </source>
</evidence>
<evidence type="ECO:0000313" key="3">
    <source>
        <dbReference type="Proteomes" id="UP001596972"/>
    </source>
</evidence>
<sequence length="211" mass="22155">MFSDRRDAGRQLAARLHRYSGTNVLVLGLAGGGLGVAAETAASLGAPLDALVVRELTLSDGAPVGAISEGRVRVLDEAAVRQAKAGDEEIRGLERRARADARTLGLRLRSGRPRRPLTGRAAIVVDDGAASRPVLDVACRDARAEGAARVVVAVPAASPADVDNLRTVADEVVCLLSPAFFTTASDFYLDFRPVAEADLTRLIVRAAEYTA</sequence>
<proteinExistence type="predicted"/>
<dbReference type="EMBL" id="JBHTJA010000002">
    <property type="protein sequence ID" value="MFD0899167.1"/>
    <property type="molecule type" value="Genomic_DNA"/>
</dbReference>
<dbReference type="InterPro" id="IPR029057">
    <property type="entry name" value="PRTase-like"/>
</dbReference>
<keyword evidence="2" id="KW-0328">Glycosyltransferase</keyword>
<protein>
    <submittedName>
        <fullName evidence="2">Phosphoribosyltransferase family protein</fullName>
    </submittedName>
</protein>
<dbReference type="Proteomes" id="UP001596972">
    <property type="component" value="Unassembled WGS sequence"/>
</dbReference>
<dbReference type="RefSeq" id="WP_378295987.1">
    <property type="nucleotide sequence ID" value="NZ_JBHTJA010000002.1"/>
</dbReference>
<dbReference type="Gene3D" id="3.30.1310.20">
    <property type="entry name" value="PRTase-like"/>
    <property type="match status" value="1"/>
</dbReference>
<keyword evidence="2" id="KW-0808">Transferase</keyword>
<name>A0ABW3EIM4_9ACTN</name>
<comment type="caution">
    <text evidence="2">The sequence shown here is derived from an EMBL/GenBank/DDBJ whole genome shotgun (WGS) entry which is preliminary data.</text>
</comment>